<dbReference type="Pfam" id="PF21082">
    <property type="entry name" value="MS_channel_3rd"/>
    <property type="match status" value="1"/>
</dbReference>
<reference evidence="11 12" key="1">
    <citation type="submission" date="2021-06" db="EMBL/GenBank/DDBJ databases">
        <title>Halomicroarcula sp. a new haloarchaeum isolated from saline soil.</title>
        <authorList>
            <person name="Duran-Viseras A."/>
            <person name="Sanchez-Porro C."/>
            <person name="Ventosa A."/>
        </authorList>
    </citation>
    <scope>NUCLEOTIDE SEQUENCE [LARGE SCALE GENOMIC DNA]</scope>
    <source>
        <strain evidence="11 12">F13</strain>
    </source>
</reference>
<dbReference type="Gene3D" id="2.30.30.60">
    <property type="match status" value="1"/>
</dbReference>
<feature type="domain" description="Mechanosensitive ion channel MscS C-terminal" evidence="10">
    <location>
        <begin position="190"/>
        <end position="269"/>
    </location>
</feature>
<dbReference type="Proteomes" id="UP001430377">
    <property type="component" value="Unassembled WGS sequence"/>
</dbReference>
<dbReference type="Gene3D" id="3.30.70.100">
    <property type="match status" value="1"/>
</dbReference>
<feature type="transmembrane region" description="Helical" evidence="8">
    <location>
        <begin position="25"/>
        <end position="48"/>
    </location>
</feature>
<keyword evidence="6 8" id="KW-0472">Membrane</keyword>
<gene>
    <name evidence="11" type="ORF">EGH21_13805</name>
</gene>
<dbReference type="InterPro" id="IPR011066">
    <property type="entry name" value="MscS_channel_C_sf"/>
</dbReference>
<evidence type="ECO:0000256" key="3">
    <source>
        <dbReference type="ARBA" id="ARBA00022475"/>
    </source>
</evidence>
<dbReference type="PANTHER" id="PTHR30221:SF1">
    <property type="entry name" value="SMALL-CONDUCTANCE MECHANOSENSITIVE CHANNEL"/>
    <property type="match status" value="1"/>
</dbReference>
<accession>A0AAW4PSY7</accession>
<dbReference type="AlphaFoldDB" id="A0AAW4PSY7"/>
<evidence type="ECO:0000256" key="1">
    <source>
        <dbReference type="ARBA" id="ARBA00004651"/>
    </source>
</evidence>
<dbReference type="SUPFAM" id="SSF82689">
    <property type="entry name" value="Mechanosensitive channel protein MscS (YggB), C-terminal domain"/>
    <property type="match status" value="1"/>
</dbReference>
<dbReference type="InterPro" id="IPR010920">
    <property type="entry name" value="LSM_dom_sf"/>
</dbReference>
<evidence type="ECO:0000256" key="7">
    <source>
        <dbReference type="SAM" id="MobiDB-lite"/>
    </source>
</evidence>
<dbReference type="RefSeq" id="WP_220619070.1">
    <property type="nucleotide sequence ID" value="NZ_RKLR01000005.1"/>
</dbReference>
<comment type="caution">
    <text evidence="11">The sequence shown here is derived from an EMBL/GenBank/DDBJ whole genome shotgun (WGS) entry which is preliminary data.</text>
</comment>
<protein>
    <submittedName>
        <fullName evidence="11">Mechanosensitive ion channel family protein</fullName>
    </submittedName>
</protein>
<evidence type="ECO:0000259" key="10">
    <source>
        <dbReference type="Pfam" id="PF21082"/>
    </source>
</evidence>
<dbReference type="InterPro" id="IPR023408">
    <property type="entry name" value="MscS_beta-dom_sf"/>
</dbReference>
<feature type="domain" description="Mechanosensitive ion channel MscS" evidence="9">
    <location>
        <begin position="114"/>
        <end position="174"/>
    </location>
</feature>
<name>A0AAW4PSY7_9EURY</name>
<dbReference type="Pfam" id="PF00924">
    <property type="entry name" value="MS_channel_2nd"/>
    <property type="match status" value="1"/>
</dbReference>
<keyword evidence="5 8" id="KW-1133">Transmembrane helix</keyword>
<dbReference type="GO" id="GO:0008381">
    <property type="term" value="F:mechanosensitive monoatomic ion channel activity"/>
    <property type="evidence" value="ECO:0007669"/>
    <property type="project" value="InterPro"/>
</dbReference>
<feature type="transmembrane region" description="Helical" evidence="8">
    <location>
        <begin position="98"/>
        <end position="125"/>
    </location>
</feature>
<feature type="transmembrane region" description="Helical" evidence="8">
    <location>
        <begin position="68"/>
        <end position="86"/>
    </location>
</feature>
<evidence type="ECO:0000256" key="4">
    <source>
        <dbReference type="ARBA" id="ARBA00022692"/>
    </source>
</evidence>
<keyword evidence="4 8" id="KW-0812">Transmembrane</keyword>
<dbReference type="InterPro" id="IPR045275">
    <property type="entry name" value="MscS_archaea/bacteria_type"/>
</dbReference>
<proteinExistence type="inferred from homology"/>
<dbReference type="InterPro" id="IPR006685">
    <property type="entry name" value="MscS_channel_2nd"/>
</dbReference>
<evidence type="ECO:0000313" key="11">
    <source>
        <dbReference type="EMBL" id="MBX0324108.1"/>
    </source>
</evidence>
<evidence type="ECO:0000259" key="9">
    <source>
        <dbReference type="Pfam" id="PF00924"/>
    </source>
</evidence>
<dbReference type="GO" id="GO:0005886">
    <property type="term" value="C:plasma membrane"/>
    <property type="evidence" value="ECO:0007669"/>
    <property type="project" value="UniProtKB-SubCell"/>
</dbReference>
<keyword evidence="12" id="KW-1185">Reference proteome</keyword>
<evidence type="ECO:0000256" key="8">
    <source>
        <dbReference type="SAM" id="Phobius"/>
    </source>
</evidence>
<dbReference type="EMBL" id="RKLR01000005">
    <property type="protein sequence ID" value="MBX0324108.1"/>
    <property type="molecule type" value="Genomic_DNA"/>
</dbReference>
<comment type="subcellular location">
    <subcellularLocation>
        <location evidence="1">Cell membrane</location>
        <topology evidence="1">Multi-pass membrane protein</topology>
    </subcellularLocation>
</comment>
<evidence type="ECO:0000313" key="12">
    <source>
        <dbReference type="Proteomes" id="UP001430377"/>
    </source>
</evidence>
<evidence type="ECO:0000256" key="2">
    <source>
        <dbReference type="ARBA" id="ARBA00008017"/>
    </source>
</evidence>
<comment type="similarity">
    <text evidence="2">Belongs to the MscS (TC 1.A.23) family.</text>
</comment>
<evidence type="ECO:0000256" key="6">
    <source>
        <dbReference type="ARBA" id="ARBA00023136"/>
    </source>
</evidence>
<feature type="region of interest" description="Disordered" evidence="7">
    <location>
        <begin position="273"/>
        <end position="292"/>
    </location>
</feature>
<dbReference type="InterPro" id="IPR049278">
    <property type="entry name" value="MS_channel_C"/>
</dbReference>
<sequence length="292" mass="31757">MVAQLRPPSWLPDSVLDYSQSITEVFVFLAVTGAVYLLGRVLVVPVVIRVVRSRNKNNPTLVTAMETYLQVTLVGLAGFVGLVGAGHGDVLLSTDSAILVAALTFAFGVAGQEVLGSLVSGFFLVADPDFNVGDWISWPGGEGVVEAVDFRVTRVRSPNNETITVPNTELTTNALVRPFGRDTYRVTEQMQVAYEEDTERALFAVRDVAGNHDRVVTDPEPTTRILDLGPDAITVQAEFWIDDPARGGVADVRSDFRRRVKRRFDEEGLILAPPSGRELSGSVQVEREATGD</sequence>
<keyword evidence="3" id="KW-1003">Cell membrane</keyword>
<dbReference type="PANTHER" id="PTHR30221">
    <property type="entry name" value="SMALL-CONDUCTANCE MECHANOSENSITIVE CHANNEL"/>
    <property type="match status" value="1"/>
</dbReference>
<dbReference type="SUPFAM" id="SSF50182">
    <property type="entry name" value="Sm-like ribonucleoproteins"/>
    <property type="match status" value="1"/>
</dbReference>
<organism evidence="11 12">
    <name type="scientific">Haloarcula rubra</name>
    <dbReference type="NCBI Taxonomy" id="2487747"/>
    <lineage>
        <taxon>Archaea</taxon>
        <taxon>Methanobacteriati</taxon>
        <taxon>Methanobacteriota</taxon>
        <taxon>Stenosarchaea group</taxon>
        <taxon>Halobacteria</taxon>
        <taxon>Halobacteriales</taxon>
        <taxon>Haloarculaceae</taxon>
        <taxon>Haloarcula</taxon>
    </lineage>
</organism>
<evidence type="ECO:0000256" key="5">
    <source>
        <dbReference type="ARBA" id="ARBA00022989"/>
    </source>
</evidence>